<dbReference type="InterPro" id="IPR027417">
    <property type="entry name" value="P-loop_NTPase"/>
</dbReference>
<feature type="domain" description="Dynamin-type G" evidence="4">
    <location>
        <begin position="140"/>
        <end position="446"/>
    </location>
</feature>
<gene>
    <name evidence="5" type="ORF">EVG20_g8188</name>
</gene>
<dbReference type="STRING" id="205917.A0A4Y9Y8G5"/>
<dbReference type="PANTHER" id="PTHR11566">
    <property type="entry name" value="DYNAMIN"/>
    <property type="match status" value="1"/>
</dbReference>
<keyword evidence="1" id="KW-0547">Nucleotide-binding</keyword>
<dbReference type="Pfam" id="PF01031">
    <property type="entry name" value="Dynamin_M"/>
    <property type="match status" value="1"/>
</dbReference>
<dbReference type="GO" id="GO:0003924">
    <property type="term" value="F:GTPase activity"/>
    <property type="evidence" value="ECO:0007669"/>
    <property type="project" value="InterPro"/>
</dbReference>
<dbReference type="Pfam" id="PF00350">
    <property type="entry name" value="Dynamin_N"/>
    <property type="match status" value="1"/>
</dbReference>
<dbReference type="PROSITE" id="PS51388">
    <property type="entry name" value="GED"/>
    <property type="match status" value="1"/>
</dbReference>
<dbReference type="Gene3D" id="3.40.50.300">
    <property type="entry name" value="P-loop containing nucleotide triphosphate hydrolases"/>
    <property type="match status" value="1"/>
</dbReference>
<dbReference type="InterPro" id="IPR022812">
    <property type="entry name" value="Dynamin"/>
</dbReference>
<dbReference type="Gene3D" id="1.20.120.1240">
    <property type="entry name" value="Dynamin, middle domain"/>
    <property type="match status" value="1"/>
</dbReference>
<name>A0A4Y9Y8G5_9AGAM</name>
<dbReference type="GO" id="GO:0005874">
    <property type="term" value="C:microtubule"/>
    <property type="evidence" value="ECO:0007669"/>
    <property type="project" value="TreeGrafter"/>
</dbReference>
<dbReference type="PROSITE" id="PS51718">
    <property type="entry name" value="G_DYNAMIN_2"/>
    <property type="match status" value="1"/>
</dbReference>
<evidence type="ECO:0000256" key="2">
    <source>
        <dbReference type="ARBA" id="ARBA00023134"/>
    </source>
</evidence>
<dbReference type="SMART" id="SM00053">
    <property type="entry name" value="DYNc"/>
    <property type="match status" value="1"/>
</dbReference>
<keyword evidence="6" id="KW-1185">Reference proteome</keyword>
<dbReference type="Proteomes" id="UP000298327">
    <property type="component" value="Unassembled WGS sequence"/>
</dbReference>
<comment type="caution">
    <text evidence="5">The sequence shown here is derived from an EMBL/GenBank/DDBJ whole genome shotgun (WGS) entry which is preliminary data.</text>
</comment>
<dbReference type="SUPFAM" id="SSF52540">
    <property type="entry name" value="P-loop containing nucleoside triphosphate hydrolases"/>
    <property type="match status" value="1"/>
</dbReference>
<evidence type="ECO:0008006" key="7">
    <source>
        <dbReference type="Google" id="ProtNLM"/>
    </source>
</evidence>
<dbReference type="OrthoDB" id="5061070at2759"/>
<dbReference type="InterPro" id="IPR045063">
    <property type="entry name" value="Dynamin_N"/>
</dbReference>
<evidence type="ECO:0000259" key="3">
    <source>
        <dbReference type="PROSITE" id="PS51388"/>
    </source>
</evidence>
<evidence type="ECO:0000313" key="5">
    <source>
        <dbReference type="EMBL" id="TFY58340.1"/>
    </source>
</evidence>
<protein>
    <recommendedName>
        <fullName evidence="7">GED domain-containing protein</fullName>
    </recommendedName>
</protein>
<sequence length="887" mass="99274">MVVKYQEYVHLFFLTTKRPQPYPIIKQIPVSNELLPPIRSRERLRGRSATSDGISTTALSMFTAQRLETREKKTTYAYTLRLHTPFPDMSSDSRFHSSMGDDVDMSPADGIGLSDPQYAARRRRMLDLINRLKGTGAQLDIDLPEIAVIGSQSAGKSSLIESISGISLPRASGTCTRCPTECQLSHSDRPWQCRVSLRRVTDALGADLGHATDDQFGDIITSKADVTERIRRAQRAILNPSANFQAFLQGADADPDVMELSFSKNTICLQISGADVADLSFVDLPGIIQSVATGGNPEDVELIRELAISYIRKPSCIILLTVACETDLENQAAYGLASQYDPSHARTVGVLTKPDRIEPGNEQNWLPVIRGERSESIYWFCVKNPTTEMLNAGITWEAARAHEAAFFAQEMPWAGLGAVHKRRLGTDKLTARLSEMLAELIAKRLPELRKELEHLLALTQRELDVLPPSPSHEPIGELMRLVGAFTRGVEKHVVGTPVAEGLLQALRPMQQEFFEAIRSTVPEFAPWERCQVTGRNIRTIAGPAFLKGEAEDLSVWDVEVDEDVMCIDEVMERADTAVTRELPNNYPFIVIKQLILDVVEEWEEPALCLYESTKRTLLEHAQRLVAEHFGAFEHGGLKGRVSYAGLCLCRYIVAEHIRAFAEQTLPRIEFLLKGEAEPYTRNRHYFLDYSAKSLEHFTNLRRQRPTARPIKEKCLAEAIYPSRPFINGVFIPEERPVGYTSSSRAQTSTRSETVNTLDPMASALGIMADARAYFQGVQPISFEFPRTTVYSGRNGYADPINTCTAVAYKRFVDNVPMTLDQSLVLGILDGLDSAIFRGLGVNGEDAYENCRRLLAEPEERRAVRGQLERRKERLLGAQRELEEVFVQ</sequence>
<reference evidence="5 6" key="1">
    <citation type="submission" date="2019-02" db="EMBL/GenBank/DDBJ databases">
        <title>Genome sequencing of the rare red list fungi Dentipellis fragilis.</title>
        <authorList>
            <person name="Buettner E."/>
            <person name="Kellner H."/>
        </authorList>
    </citation>
    <scope>NUCLEOTIDE SEQUENCE [LARGE SCALE GENOMIC DNA]</scope>
    <source>
        <strain evidence="5 6">DSM 105465</strain>
    </source>
</reference>
<feature type="domain" description="GED" evidence="3">
    <location>
        <begin position="793"/>
        <end position="887"/>
    </location>
</feature>
<evidence type="ECO:0000259" key="4">
    <source>
        <dbReference type="PROSITE" id="PS51718"/>
    </source>
</evidence>
<organism evidence="5 6">
    <name type="scientific">Dentipellis fragilis</name>
    <dbReference type="NCBI Taxonomy" id="205917"/>
    <lineage>
        <taxon>Eukaryota</taxon>
        <taxon>Fungi</taxon>
        <taxon>Dikarya</taxon>
        <taxon>Basidiomycota</taxon>
        <taxon>Agaricomycotina</taxon>
        <taxon>Agaricomycetes</taxon>
        <taxon>Russulales</taxon>
        <taxon>Hericiaceae</taxon>
        <taxon>Dentipellis</taxon>
    </lineage>
</organism>
<dbReference type="GO" id="GO:0016020">
    <property type="term" value="C:membrane"/>
    <property type="evidence" value="ECO:0007669"/>
    <property type="project" value="TreeGrafter"/>
</dbReference>
<dbReference type="GO" id="GO:0000266">
    <property type="term" value="P:mitochondrial fission"/>
    <property type="evidence" value="ECO:0007669"/>
    <property type="project" value="TreeGrafter"/>
</dbReference>
<dbReference type="AlphaFoldDB" id="A0A4Y9Y8G5"/>
<dbReference type="InterPro" id="IPR001401">
    <property type="entry name" value="Dynamin_GTPase"/>
</dbReference>
<dbReference type="PRINTS" id="PR00195">
    <property type="entry name" value="DYNAMIN"/>
</dbReference>
<evidence type="ECO:0000256" key="1">
    <source>
        <dbReference type="ARBA" id="ARBA00022741"/>
    </source>
</evidence>
<dbReference type="GO" id="GO:0016559">
    <property type="term" value="P:peroxisome fission"/>
    <property type="evidence" value="ECO:0007669"/>
    <property type="project" value="TreeGrafter"/>
</dbReference>
<keyword evidence="2" id="KW-0342">GTP-binding</keyword>
<dbReference type="InterPro" id="IPR030381">
    <property type="entry name" value="G_DYNAMIN_dom"/>
</dbReference>
<dbReference type="InterPro" id="IPR020850">
    <property type="entry name" value="GED_dom"/>
</dbReference>
<accession>A0A4Y9Y8G5</accession>
<evidence type="ECO:0000313" key="6">
    <source>
        <dbReference type="Proteomes" id="UP000298327"/>
    </source>
</evidence>
<dbReference type="GO" id="GO:0006897">
    <property type="term" value="P:endocytosis"/>
    <property type="evidence" value="ECO:0007669"/>
    <property type="project" value="TreeGrafter"/>
</dbReference>
<proteinExistence type="predicted"/>
<dbReference type="GO" id="GO:0005739">
    <property type="term" value="C:mitochondrion"/>
    <property type="evidence" value="ECO:0007669"/>
    <property type="project" value="TreeGrafter"/>
</dbReference>
<dbReference type="GO" id="GO:0048312">
    <property type="term" value="P:intracellular distribution of mitochondria"/>
    <property type="evidence" value="ECO:0007669"/>
    <property type="project" value="TreeGrafter"/>
</dbReference>
<dbReference type="GO" id="GO:0008017">
    <property type="term" value="F:microtubule binding"/>
    <property type="evidence" value="ECO:0007669"/>
    <property type="project" value="TreeGrafter"/>
</dbReference>
<dbReference type="GO" id="GO:0005525">
    <property type="term" value="F:GTP binding"/>
    <property type="evidence" value="ECO:0007669"/>
    <property type="project" value="InterPro"/>
</dbReference>
<dbReference type="PANTHER" id="PTHR11566:SF21">
    <property type="entry name" value="DYNAMIN RELATED PROTEIN 1, ISOFORM A"/>
    <property type="match status" value="1"/>
</dbReference>
<dbReference type="CDD" id="cd08771">
    <property type="entry name" value="DLP_1"/>
    <property type="match status" value="1"/>
</dbReference>
<dbReference type="EMBL" id="SEOQ01000688">
    <property type="protein sequence ID" value="TFY58340.1"/>
    <property type="molecule type" value="Genomic_DNA"/>
</dbReference>
<dbReference type="InterPro" id="IPR000375">
    <property type="entry name" value="Dynamin_stalk"/>
</dbReference>